<sequence length="32" mass="3464">MIIVVKVSVTTAFGDALERQVSLKAMLVFPLS</sequence>
<dbReference type="AlphaFoldDB" id="A0A2P2P5K9"/>
<reference evidence="1" key="1">
    <citation type="submission" date="2018-02" db="EMBL/GenBank/DDBJ databases">
        <title>Rhizophora mucronata_Transcriptome.</title>
        <authorList>
            <person name="Meera S.P."/>
            <person name="Sreeshan A."/>
            <person name="Augustine A."/>
        </authorList>
    </citation>
    <scope>NUCLEOTIDE SEQUENCE</scope>
    <source>
        <tissue evidence="1">Leaf</tissue>
    </source>
</reference>
<accession>A0A2P2P5K9</accession>
<name>A0A2P2P5K9_RHIMU</name>
<dbReference type="EMBL" id="GGEC01069544">
    <property type="protein sequence ID" value="MBX50028.1"/>
    <property type="molecule type" value="Transcribed_RNA"/>
</dbReference>
<protein>
    <submittedName>
        <fullName evidence="1">Uncharacterized protein</fullName>
    </submittedName>
</protein>
<evidence type="ECO:0000313" key="1">
    <source>
        <dbReference type="EMBL" id="MBX50028.1"/>
    </source>
</evidence>
<organism evidence="1">
    <name type="scientific">Rhizophora mucronata</name>
    <name type="common">Asiatic mangrove</name>
    <dbReference type="NCBI Taxonomy" id="61149"/>
    <lineage>
        <taxon>Eukaryota</taxon>
        <taxon>Viridiplantae</taxon>
        <taxon>Streptophyta</taxon>
        <taxon>Embryophyta</taxon>
        <taxon>Tracheophyta</taxon>
        <taxon>Spermatophyta</taxon>
        <taxon>Magnoliopsida</taxon>
        <taxon>eudicotyledons</taxon>
        <taxon>Gunneridae</taxon>
        <taxon>Pentapetalae</taxon>
        <taxon>rosids</taxon>
        <taxon>fabids</taxon>
        <taxon>Malpighiales</taxon>
        <taxon>Rhizophoraceae</taxon>
        <taxon>Rhizophora</taxon>
    </lineage>
</organism>
<proteinExistence type="predicted"/>